<dbReference type="InterPro" id="IPR011527">
    <property type="entry name" value="ABC1_TM_dom"/>
</dbReference>
<feature type="transmembrane region" description="Helical" evidence="7">
    <location>
        <begin position="262"/>
        <end position="283"/>
    </location>
</feature>
<evidence type="ECO:0000259" key="8">
    <source>
        <dbReference type="PROSITE" id="PS50893"/>
    </source>
</evidence>
<evidence type="ECO:0008006" key="12">
    <source>
        <dbReference type="Google" id="ProtNLM"/>
    </source>
</evidence>
<dbReference type="Gene3D" id="1.20.1560.10">
    <property type="entry name" value="ABC transporter type 1, transmembrane domain"/>
    <property type="match status" value="1"/>
</dbReference>
<dbReference type="SUPFAM" id="SSF52540">
    <property type="entry name" value="P-loop containing nucleoside triphosphate hydrolases"/>
    <property type="match status" value="1"/>
</dbReference>
<dbReference type="PROSITE" id="PS50929">
    <property type="entry name" value="ABC_TM1F"/>
    <property type="match status" value="1"/>
</dbReference>
<dbReference type="PANTHER" id="PTHR24221:SF654">
    <property type="entry name" value="ATP-BINDING CASSETTE SUB-FAMILY B MEMBER 6"/>
    <property type="match status" value="1"/>
</dbReference>
<feature type="domain" description="ABC transmembrane type-1" evidence="9">
    <location>
        <begin position="20"/>
        <end position="291"/>
    </location>
</feature>
<dbReference type="SMART" id="SM00382">
    <property type="entry name" value="AAA"/>
    <property type="match status" value="1"/>
</dbReference>
<evidence type="ECO:0000256" key="5">
    <source>
        <dbReference type="ARBA" id="ARBA00022989"/>
    </source>
</evidence>
<evidence type="ECO:0000313" key="10">
    <source>
        <dbReference type="EMBL" id="EHI56496.1"/>
    </source>
</evidence>
<feature type="transmembrane region" description="Helical" evidence="7">
    <location>
        <begin position="46"/>
        <end position="62"/>
    </location>
</feature>
<feature type="transmembrane region" description="Helical" evidence="7">
    <location>
        <begin position="12"/>
        <end position="34"/>
    </location>
</feature>
<feature type="transmembrane region" description="Helical" evidence="7">
    <location>
        <begin position="150"/>
        <end position="170"/>
    </location>
</feature>
<dbReference type="HOGENOM" id="CLU_000604_84_9_9"/>
<protein>
    <recommendedName>
        <fullName evidence="12">ABC transporter</fullName>
    </recommendedName>
</protein>
<feature type="transmembrane region" description="Helical" evidence="7">
    <location>
        <begin position="226"/>
        <end position="250"/>
    </location>
</feature>
<dbReference type="eggNOG" id="COG4988">
    <property type="taxonomic scope" value="Bacteria"/>
</dbReference>
<evidence type="ECO:0000259" key="9">
    <source>
        <dbReference type="PROSITE" id="PS50929"/>
    </source>
</evidence>
<evidence type="ECO:0000256" key="2">
    <source>
        <dbReference type="ARBA" id="ARBA00022692"/>
    </source>
</evidence>
<dbReference type="CDD" id="cd18781">
    <property type="entry name" value="ABC_6TM_AarD_CydDC_like"/>
    <property type="match status" value="1"/>
</dbReference>
<evidence type="ECO:0000256" key="7">
    <source>
        <dbReference type="SAM" id="Phobius"/>
    </source>
</evidence>
<dbReference type="InterPro" id="IPR003439">
    <property type="entry name" value="ABC_transporter-like_ATP-bd"/>
</dbReference>
<dbReference type="Proteomes" id="UP000003011">
    <property type="component" value="Unassembled WGS sequence"/>
</dbReference>
<dbReference type="PROSITE" id="PS50893">
    <property type="entry name" value="ABC_TRANSPORTER_2"/>
    <property type="match status" value="1"/>
</dbReference>
<dbReference type="GO" id="GO:0034040">
    <property type="term" value="F:ATPase-coupled lipid transmembrane transporter activity"/>
    <property type="evidence" value="ECO:0007669"/>
    <property type="project" value="TreeGrafter"/>
</dbReference>
<dbReference type="AlphaFoldDB" id="G5GFL9"/>
<dbReference type="GO" id="GO:0005886">
    <property type="term" value="C:plasma membrane"/>
    <property type="evidence" value="ECO:0007669"/>
    <property type="project" value="UniProtKB-SubCell"/>
</dbReference>
<dbReference type="SUPFAM" id="SSF90123">
    <property type="entry name" value="ABC transporter transmembrane region"/>
    <property type="match status" value="1"/>
</dbReference>
<keyword evidence="5 7" id="KW-1133">Transmembrane helix</keyword>
<keyword evidence="11" id="KW-1185">Reference proteome</keyword>
<keyword evidence="4" id="KW-0067">ATP-binding</keyword>
<evidence type="ECO:0000256" key="6">
    <source>
        <dbReference type="ARBA" id="ARBA00023136"/>
    </source>
</evidence>
<keyword evidence="3" id="KW-0547">Nucleotide-binding</keyword>
<evidence type="ECO:0000313" key="11">
    <source>
        <dbReference type="Proteomes" id="UP000003011"/>
    </source>
</evidence>
<gene>
    <name evidence="10" type="ORF">HMPREF9333_00358</name>
</gene>
<dbReference type="GO" id="GO:0016887">
    <property type="term" value="F:ATP hydrolysis activity"/>
    <property type="evidence" value="ECO:0007669"/>
    <property type="project" value="InterPro"/>
</dbReference>
<keyword evidence="6 7" id="KW-0472">Membrane</keyword>
<keyword evidence="2 7" id="KW-0812">Transmembrane</keyword>
<evidence type="ECO:0000256" key="1">
    <source>
        <dbReference type="ARBA" id="ARBA00004651"/>
    </source>
</evidence>
<dbReference type="GO" id="GO:0005524">
    <property type="term" value="F:ATP binding"/>
    <property type="evidence" value="ECO:0007669"/>
    <property type="project" value="UniProtKB-KW"/>
</dbReference>
<organism evidence="10 11">
    <name type="scientific">Johnsonella ignava ATCC 51276</name>
    <dbReference type="NCBI Taxonomy" id="679200"/>
    <lineage>
        <taxon>Bacteria</taxon>
        <taxon>Bacillati</taxon>
        <taxon>Bacillota</taxon>
        <taxon>Clostridia</taxon>
        <taxon>Lachnospirales</taxon>
        <taxon>Lachnospiraceae</taxon>
        <taxon>Johnsonella</taxon>
    </lineage>
</organism>
<feature type="transmembrane region" description="Helical" evidence="7">
    <location>
        <begin position="127"/>
        <end position="144"/>
    </location>
</feature>
<feature type="domain" description="ABC transporter" evidence="8">
    <location>
        <begin position="324"/>
        <end position="559"/>
    </location>
</feature>
<dbReference type="InterPro" id="IPR003593">
    <property type="entry name" value="AAA+_ATPase"/>
</dbReference>
<reference evidence="10 11" key="1">
    <citation type="submission" date="2011-08" db="EMBL/GenBank/DDBJ databases">
        <title>The Genome Sequence of Johnsonella ignava ATCC 51276.</title>
        <authorList>
            <consortium name="The Broad Institute Genome Sequencing Platform"/>
            <person name="Earl A."/>
            <person name="Ward D."/>
            <person name="Feldgarden M."/>
            <person name="Gevers D."/>
            <person name="Izard J."/>
            <person name="Blanton J.M."/>
            <person name="Baranova O.V."/>
            <person name="Dewhirst F.E."/>
            <person name="Young S.K."/>
            <person name="Zeng Q."/>
            <person name="Gargeya S."/>
            <person name="Fitzgerald M."/>
            <person name="Haas B."/>
            <person name="Abouelleil A."/>
            <person name="Alvarado L."/>
            <person name="Arachchi H.M."/>
            <person name="Berlin A."/>
            <person name="Brown A."/>
            <person name="Chapman S.B."/>
            <person name="Chen Z."/>
            <person name="Dunbar C."/>
            <person name="Freedman E."/>
            <person name="Gearin G."/>
            <person name="Gellesch M."/>
            <person name="Goldberg J."/>
            <person name="Griggs A."/>
            <person name="Gujja S."/>
            <person name="Heiman D."/>
            <person name="Howarth C."/>
            <person name="Larson L."/>
            <person name="Lui A."/>
            <person name="MacDonald P.J.P."/>
            <person name="Montmayeur A."/>
            <person name="Murphy C."/>
            <person name="Neiman D."/>
            <person name="Pearson M."/>
            <person name="Priest M."/>
            <person name="Roberts A."/>
            <person name="Saif S."/>
            <person name="Shea T."/>
            <person name="Shenoy N."/>
            <person name="Sisk P."/>
            <person name="Stolte C."/>
            <person name="Sykes S."/>
            <person name="Wortman J."/>
            <person name="Nusbaum C."/>
            <person name="Birren B."/>
        </authorList>
    </citation>
    <scope>NUCLEOTIDE SEQUENCE [LARGE SCALE GENOMIC DNA]</scope>
    <source>
        <strain evidence="10 11">ATCC 51276</strain>
    </source>
</reference>
<dbReference type="STRING" id="679200.HMPREF9333_00358"/>
<name>G5GFL9_9FIRM</name>
<dbReference type="CDD" id="cd03228">
    <property type="entry name" value="ABCC_MRP_Like"/>
    <property type="match status" value="1"/>
</dbReference>
<dbReference type="Pfam" id="PF00005">
    <property type="entry name" value="ABC_tran"/>
    <property type="match status" value="1"/>
</dbReference>
<dbReference type="PROSITE" id="PS00211">
    <property type="entry name" value="ABC_TRANSPORTER_1"/>
    <property type="match status" value="1"/>
</dbReference>
<comment type="caution">
    <text evidence="10">The sequence shown here is derived from an EMBL/GenBank/DDBJ whole genome shotgun (WGS) entry which is preliminary data.</text>
</comment>
<dbReference type="PANTHER" id="PTHR24221">
    <property type="entry name" value="ATP-BINDING CASSETTE SUB-FAMILY B"/>
    <property type="match status" value="1"/>
</dbReference>
<dbReference type="PATRIC" id="fig|679200.3.peg.382"/>
<accession>G5GFL9</accession>
<comment type="subcellular location">
    <subcellularLocation>
        <location evidence="1">Cell membrane</location>
        <topology evidence="1">Multi-pass membrane protein</topology>
    </subcellularLocation>
</comment>
<dbReference type="InterPro" id="IPR017871">
    <property type="entry name" value="ABC_transporter-like_CS"/>
</dbReference>
<dbReference type="Gene3D" id="3.40.50.300">
    <property type="entry name" value="P-loop containing nucleotide triphosphate hydrolases"/>
    <property type="match status" value="1"/>
</dbReference>
<dbReference type="InterPro" id="IPR036640">
    <property type="entry name" value="ABC1_TM_sf"/>
</dbReference>
<dbReference type="InterPro" id="IPR027417">
    <property type="entry name" value="P-loop_NTPase"/>
</dbReference>
<sequence length="602" mass="66812">MGESGRYIIKNVFWQWCILLSSIVSAIVSVKLISDFDFKTISIRDAGYFIIIAVSLFTRFFASRMAAAASCMSGKEVKKVLRTGLYKKLVGLGASYHEKVPTAEALQVAVDGIEQLEVYFGSYLPQLFYSILAPLTLFIVLSFYSFRASLILLVCVPMIPVSIVAVQSIAKRLLNKYWGIYTGLGDHFLENLQGLSILKLYGRELQRGVQMDEEAERFRKITMKVLMMQLNSIIIMDIIAYGGAALGMAVCLIELKNGRIDFFSFLTLVFLSADFFIPMRLLGSYFHVAMNGMAALDRLFAIMDLPSDGSAGKDIAVNNFVSGFKMENVSFSYKGSNEDKVLDGFSMEIPRKGMVSLTGLSGCGKSTVAGLLSGRYKGYDGSIRLSGTELSDISEKSLMQAVTLVRHDSYIFNTSIRDNLLAAAPDASDKRLYEVLDETGLLDCLNSRDGLDTEPGQCGASLSGGQKQRLCIARALLHNTPFYIFDEAASNIDAESEERIMKVIRALSSRCGVLLITHRLKNAEGSKCIYMMKDGHAIEKGTHEELMELNKEYAELYKKQEELESYALSARKNENIKNMKISKITAAFKSELSIKTGRERHA</sequence>
<dbReference type="InterPro" id="IPR039421">
    <property type="entry name" value="Type_1_exporter"/>
</dbReference>
<dbReference type="EMBL" id="ACZL01000007">
    <property type="protein sequence ID" value="EHI56496.1"/>
    <property type="molecule type" value="Genomic_DNA"/>
</dbReference>
<proteinExistence type="predicted"/>
<dbReference type="GO" id="GO:0140359">
    <property type="term" value="F:ABC-type transporter activity"/>
    <property type="evidence" value="ECO:0007669"/>
    <property type="project" value="InterPro"/>
</dbReference>
<dbReference type="Pfam" id="PF00664">
    <property type="entry name" value="ABC_membrane"/>
    <property type="match status" value="1"/>
</dbReference>
<evidence type="ECO:0000256" key="4">
    <source>
        <dbReference type="ARBA" id="ARBA00022840"/>
    </source>
</evidence>
<evidence type="ECO:0000256" key="3">
    <source>
        <dbReference type="ARBA" id="ARBA00022741"/>
    </source>
</evidence>